<dbReference type="Proteomes" id="UP000187313">
    <property type="component" value="Unassembled WGS sequence"/>
</dbReference>
<gene>
    <name evidence="1" type="ORF">BSK51_07890</name>
</gene>
<accession>A0ABX3HV19</accession>
<sequence length="144" mass="17090">MNTYEVWVQWNEWDDPWCRRTVQGETAGKTKYSFWEYLQDGLWEEKFGTVVKKLRCRKIGGIKVSDLFTNPATFREICERRAIDFTYQGMKIEVDGQCGVMVGGNHSGNIDVCFEGKYYAENCHPWWRTKYFDRKGNLIKEFLD</sequence>
<evidence type="ECO:0000313" key="1">
    <source>
        <dbReference type="EMBL" id="OMD54097.1"/>
    </source>
</evidence>
<dbReference type="RefSeq" id="WP_076298765.1">
    <property type="nucleotide sequence ID" value="NZ_MPTD01000004.1"/>
</dbReference>
<protein>
    <recommendedName>
        <fullName evidence="3">YopX protein domain-containing protein</fullName>
    </recommendedName>
</protein>
<evidence type="ECO:0000313" key="2">
    <source>
        <dbReference type="Proteomes" id="UP000187313"/>
    </source>
</evidence>
<reference evidence="1 2" key="1">
    <citation type="submission" date="2016-10" db="EMBL/GenBank/DDBJ databases">
        <title>Paenibacillus species isolates.</title>
        <authorList>
            <person name="Beno S.M."/>
        </authorList>
    </citation>
    <scope>NUCLEOTIDE SEQUENCE [LARGE SCALE GENOMIC DNA]</scope>
    <source>
        <strain evidence="1 2">FSL R5-0923</strain>
    </source>
</reference>
<organism evidence="1 2">
    <name type="scientific">Paenibacillus odorifer</name>
    <dbReference type="NCBI Taxonomy" id="189426"/>
    <lineage>
        <taxon>Bacteria</taxon>
        <taxon>Bacillati</taxon>
        <taxon>Bacillota</taxon>
        <taxon>Bacilli</taxon>
        <taxon>Bacillales</taxon>
        <taxon>Paenibacillaceae</taxon>
        <taxon>Paenibacillus</taxon>
    </lineage>
</organism>
<evidence type="ECO:0008006" key="3">
    <source>
        <dbReference type="Google" id="ProtNLM"/>
    </source>
</evidence>
<proteinExistence type="predicted"/>
<comment type="caution">
    <text evidence="1">The sequence shown here is derived from an EMBL/GenBank/DDBJ whole genome shotgun (WGS) entry which is preliminary data.</text>
</comment>
<dbReference type="EMBL" id="MPTD01000004">
    <property type="protein sequence ID" value="OMD54097.1"/>
    <property type="molecule type" value="Genomic_DNA"/>
</dbReference>
<name>A0ABX3HV19_9BACL</name>
<keyword evidence="2" id="KW-1185">Reference proteome</keyword>